<dbReference type="Proteomes" id="UP000292085">
    <property type="component" value="Unassembled WGS sequence"/>
</dbReference>
<dbReference type="Pfam" id="PF12412">
    <property type="entry name" value="DUF3667"/>
    <property type="match status" value="1"/>
</dbReference>
<evidence type="ECO:0000313" key="3">
    <source>
        <dbReference type="Proteomes" id="UP000292085"/>
    </source>
</evidence>
<evidence type="ECO:0000313" key="2">
    <source>
        <dbReference type="EMBL" id="RZF63323.1"/>
    </source>
</evidence>
<proteinExistence type="predicted"/>
<dbReference type="InterPro" id="IPR022134">
    <property type="entry name" value="DUF3667"/>
</dbReference>
<gene>
    <name evidence="2" type="ORF">EWE75_16785</name>
</gene>
<keyword evidence="1" id="KW-1133">Transmembrane helix</keyword>
<feature type="transmembrane region" description="Helical" evidence="1">
    <location>
        <begin position="324"/>
        <end position="349"/>
    </location>
</feature>
<feature type="transmembrane region" description="Helical" evidence="1">
    <location>
        <begin position="99"/>
        <end position="117"/>
    </location>
</feature>
<dbReference type="RefSeq" id="WP_130159254.1">
    <property type="nucleotide sequence ID" value="NZ_SGIS01000028.1"/>
</dbReference>
<dbReference type="EMBL" id="SGIS01000028">
    <property type="protein sequence ID" value="RZF63323.1"/>
    <property type="molecule type" value="Genomic_DNA"/>
</dbReference>
<evidence type="ECO:0000256" key="1">
    <source>
        <dbReference type="SAM" id="Phobius"/>
    </source>
</evidence>
<organism evidence="2 3">
    <name type="scientific">Sphingomonas populi</name>
    <dbReference type="NCBI Taxonomy" id="2484750"/>
    <lineage>
        <taxon>Bacteria</taxon>
        <taxon>Pseudomonadati</taxon>
        <taxon>Pseudomonadota</taxon>
        <taxon>Alphaproteobacteria</taxon>
        <taxon>Sphingomonadales</taxon>
        <taxon>Sphingomonadaceae</taxon>
        <taxon>Sphingomonas</taxon>
    </lineage>
</organism>
<keyword evidence="1" id="KW-0812">Transmembrane</keyword>
<reference evidence="2 3" key="1">
    <citation type="submission" date="2019-02" db="EMBL/GenBank/DDBJ databases">
        <authorList>
            <person name="Li Y."/>
        </authorList>
    </citation>
    <scope>NUCLEOTIDE SEQUENCE [LARGE SCALE GENOMIC DNA]</scope>
    <source>
        <strain evidence="2 3">3-7</strain>
    </source>
</reference>
<comment type="caution">
    <text evidence="2">The sequence shown here is derived from an EMBL/GenBank/DDBJ whole genome shotgun (WGS) entry which is preliminary data.</text>
</comment>
<dbReference type="OrthoDB" id="9111327at2"/>
<sequence length="351" mass="37821">MNGGLETAVPGTIASAGERAGDAHHARGPCPNCGTVLLGDYCHACGQTAHLHRTMFSLWHDLLHGAFHFEGRIWHTLPLLFTRPGELTRRYIAGERTRFVSPLALFLFSVFLTFAVFEATGGMFGHHGGISRDGVALTARQVAAETDSLKAHVAKLKADRAAASARHAETREIDRQIATAQENLAGMRAASVIATGTLDGPAIAADVQTGWPALDERVAAAARSPDLFLYKLQSSAHKFSWALIPISVPFIWLLFAFRRDVGPYDHTVFAMLSLSTMLLGICALSIGAALGLPGAVIGAVLVFGPPFHMYRQLKSAYRLSRFGAVWRTIALVISAYVAAMLFFVLLIGITD</sequence>
<keyword evidence="3" id="KW-1185">Reference proteome</keyword>
<feature type="transmembrane region" description="Helical" evidence="1">
    <location>
        <begin position="277"/>
        <end position="303"/>
    </location>
</feature>
<keyword evidence="1" id="KW-0472">Membrane</keyword>
<protein>
    <submittedName>
        <fullName evidence="2">DUF3667 domain-containing protein</fullName>
    </submittedName>
</protein>
<dbReference type="AlphaFoldDB" id="A0A4Q6XS90"/>
<name>A0A4Q6XS90_9SPHN</name>
<feature type="transmembrane region" description="Helical" evidence="1">
    <location>
        <begin position="239"/>
        <end position="257"/>
    </location>
</feature>
<accession>A0A4Q6XS90</accession>